<keyword evidence="7" id="KW-1185">Reference proteome</keyword>
<accession>A0ABW6K7B7</accession>
<comment type="similarity">
    <text evidence="4">Belongs to the alanine racemase family.</text>
</comment>
<comment type="cofactor">
    <cofactor evidence="1 4">
        <name>pyridoxal 5'-phosphate</name>
        <dbReference type="ChEBI" id="CHEBI:597326"/>
    </cofactor>
</comment>
<dbReference type="PANTHER" id="PTHR30511">
    <property type="entry name" value="ALANINE RACEMASE"/>
    <property type="match status" value="1"/>
</dbReference>
<dbReference type="CDD" id="cd00430">
    <property type="entry name" value="PLPDE_III_AR"/>
    <property type="match status" value="1"/>
</dbReference>
<dbReference type="NCBIfam" id="TIGR00492">
    <property type="entry name" value="alr"/>
    <property type="match status" value="1"/>
</dbReference>
<evidence type="ECO:0000313" key="6">
    <source>
        <dbReference type="EMBL" id="MFE8698850.1"/>
    </source>
</evidence>
<dbReference type="PROSITE" id="PS00395">
    <property type="entry name" value="ALANINE_RACEMASE"/>
    <property type="match status" value="1"/>
</dbReference>
<feature type="domain" description="Alanine racemase C-terminal" evidence="5">
    <location>
        <begin position="247"/>
        <end position="372"/>
    </location>
</feature>
<evidence type="ECO:0000256" key="1">
    <source>
        <dbReference type="ARBA" id="ARBA00001933"/>
    </source>
</evidence>
<feature type="binding site" evidence="4">
    <location>
        <position position="315"/>
    </location>
    <ligand>
        <name>substrate</name>
    </ligand>
</feature>
<keyword evidence="2 4" id="KW-0663">Pyridoxal phosphate</keyword>
<dbReference type="RefSeq" id="WP_389223959.1">
    <property type="nucleotide sequence ID" value="NZ_JBIACJ010000022.1"/>
</dbReference>
<feature type="active site" description="Proton acceptor; specific for L-alanine" evidence="4">
    <location>
        <position position="268"/>
    </location>
</feature>
<evidence type="ECO:0000259" key="5">
    <source>
        <dbReference type="SMART" id="SM01005"/>
    </source>
</evidence>
<comment type="function">
    <text evidence="4">Catalyzes the interconversion of L-alanine and D-alanine. May also act on other amino acids.</text>
</comment>
<comment type="caution">
    <text evidence="6">The sequence shown here is derived from an EMBL/GenBank/DDBJ whole genome shotgun (WGS) entry which is preliminary data.</text>
</comment>
<dbReference type="PRINTS" id="PR00992">
    <property type="entry name" value="ALARACEMASE"/>
</dbReference>
<dbReference type="InterPro" id="IPR020622">
    <property type="entry name" value="Ala_racemase_pyridoxalP-BS"/>
</dbReference>
<name>A0ABW6K7B7_9BACI</name>
<comment type="catalytic activity">
    <reaction evidence="4">
        <text>L-alanine = D-alanine</text>
        <dbReference type="Rhea" id="RHEA:20249"/>
        <dbReference type="ChEBI" id="CHEBI:57416"/>
        <dbReference type="ChEBI" id="CHEBI:57972"/>
        <dbReference type="EC" id="5.1.1.1"/>
    </reaction>
</comment>
<evidence type="ECO:0000256" key="4">
    <source>
        <dbReference type="HAMAP-Rule" id="MF_01201"/>
    </source>
</evidence>
<dbReference type="SUPFAM" id="SSF51419">
    <property type="entry name" value="PLP-binding barrel"/>
    <property type="match status" value="1"/>
</dbReference>
<evidence type="ECO:0000313" key="7">
    <source>
        <dbReference type="Proteomes" id="UP001601058"/>
    </source>
</evidence>
<dbReference type="SMART" id="SM01005">
    <property type="entry name" value="Ala_racemase_C"/>
    <property type="match status" value="1"/>
</dbReference>
<dbReference type="EMBL" id="JBIACJ010000022">
    <property type="protein sequence ID" value="MFE8698850.1"/>
    <property type="molecule type" value="Genomic_DNA"/>
</dbReference>
<dbReference type="EC" id="5.1.1.1" evidence="4"/>
<dbReference type="Gene3D" id="3.20.20.10">
    <property type="entry name" value="Alanine racemase"/>
    <property type="match status" value="1"/>
</dbReference>
<dbReference type="GO" id="GO:0008784">
    <property type="term" value="F:alanine racemase activity"/>
    <property type="evidence" value="ECO:0007669"/>
    <property type="project" value="UniProtKB-EC"/>
</dbReference>
<reference evidence="6 7" key="1">
    <citation type="submission" date="2024-08" db="EMBL/GenBank/DDBJ databases">
        <title>Two novel Cytobacillus novel species.</title>
        <authorList>
            <person name="Liu G."/>
        </authorList>
    </citation>
    <scope>NUCLEOTIDE SEQUENCE [LARGE SCALE GENOMIC DNA]</scope>
    <source>
        <strain evidence="6 7">FJAT-53684</strain>
    </source>
</reference>
<evidence type="ECO:0000256" key="3">
    <source>
        <dbReference type="ARBA" id="ARBA00023235"/>
    </source>
</evidence>
<dbReference type="InterPro" id="IPR011079">
    <property type="entry name" value="Ala_racemase_C"/>
</dbReference>
<feature type="active site" description="Proton acceptor; specific for D-alanine" evidence="4">
    <location>
        <position position="42"/>
    </location>
</feature>
<dbReference type="InterPro" id="IPR001608">
    <property type="entry name" value="Ala_racemase_N"/>
</dbReference>
<dbReference type="InterPro" id="IPR029066">
    <property type="entry name" value="PLP-binding_barrel"/>
</dbReference>
<dbReference type="SUPFAM" id="SSF50621">
    <property type="entry name" value="Alanine racemase C-terminal domain-like"/>
    <property type="match status" value="1"/>
</dbReference>
<protein>
    <recommendedName>
        <fullName evidence="4">Alanine racemase</fullName>
        <ecNumber evidence="4">5.1.1.1</ecNumber>
    </recommendedName>
</protein>
<dbReference type="HAMAP" id="MF_01201">
    <property type="entry name" value="Ala_racemase"/>
    <property type="match status" value="1"/>
</dbReference>
<keyword evidence="3 4" id="KW-0413">Isomerase</keyword>
<organism evidence="6 7">
    <name type="scientific">Cytobacillus mangrovibacter</name>
    <dbReference type="NCBI Taxonomy" id="3299024"/>
    <lineage>
        <taxon>Bacteria</taxon>
        <taxon>Bacillati</taxon>
        <taxon>Bacillota</taxon>
        <taxon>Bacilli</taxon>
        <taxon>Bacillales</taxon>
        <taxon>Bacillaceae</taxon>
        <taxon>Cytobacillus</taxon>
    </lineage>
</organism>
<evidence type="ECO:0000256" key="2">
    <source>
        <dbReference type="ARBA" id="ARBA00022898"/>
    </source>
</evidence>
<dbReference type="Gene3D" id="2.40.37.10">
    <property type="entry name" value="Lyase, Ornithine Decarboxylase, Chain A, domain 1"/>
    <property type="match status" value="1"/>
</dbReference>
<comment type="pathway">
    <text evidence="4">Amino-acid biosynthesis; D-alanine biosynthesis; D-alanine from L-alanine: step 1/1.</text>
</comment>
<dbReference type="Pfam" id="PF01168">
    <property type="entry name" value="Ala_racemase_N"/>
    <property type="match status" value="1"/>
</dbReference>
<dbReference type="Proteomes" id="UP001601058">
    <property type="component" value="Unassembled WGS sequence"/>
</dbReference>
<feature type="binding site" evidence="4">
    <location>
        <position position="139"/>
    </location>
    <ligand>
        <name>substrate</name>
    </ligand>
</feature>
<dbReference type="Pfam" id="PF00842">
    <property type="entry name" value="Ala_racemase_C"/>
    <property type="match status" value="1"/>
</dbReference>
<dbReference type="InterPro" id="IPR009006">
    <property type="entry name" value="Ala_racemase/Decarboxylase_C"/>
</dbReference>
<gene>
    <name evidence="6" type="primary">alr</name>
    <name evidence="6" type="ORF">ACFYKT_21490</name>
</gene>
<sequence>MVCQTTFYRDTWVEINLDHISYNIKNIKKYIGNEVEIFAVVKANGYGHGAEEVAREALESGASYLAVAFLDEALALRSKGILAPILVLGVCRPEDVKMAAEHHITLTVFQAEWLEEAIKHLPSDAKLAIHLKLDTGMGRLGIRSKEIVNQLELTAKEDSRIHLEGVYTHFATADELDLTHFEQQLDRFHEMISWLEETPEIIHSSNSAAALRFPKVHLNAVRTGISMYGLTPSQEIESILPFQLKPALSLHTKLVHVKKIQKGEKLSYGATYEAEEDEWIGTLPIGYADGWIRKLQGQEVLIGEQRVPIVGRICMDQCLVKLPAEFSMGTIVTLIGEQGEEHISADEIAEKLDTINYEIVCMIAGRVPRVYKKNGKVTRVINNLI</sequence>
<dbReference type="PANTHER" id="PTHR30511:SF0">
    <property type="entry name" value="ALANINE RACEMASE, CATABOLIC-RELATED"/>
    <property type="match status" value="1"/>
</dbReference>
<feature type="modified residue" description="N6-(pyridoxal phosphate)lysine" evidence="4">
    <location>
        <position position="42"/>
    </location>
</feature>
<proteinExistence type="inferred from homology"/>
<dbReference type="InterPro" id="IPR000821">
    <property type="entry name" value="Ala_racemase"/>
</dbReference>